<feature type="domain" description="Peptidase C1A papain C-terminal" evidence="4">
    <location>
        <begin position="16"/>
        <end position="250"/>
    </location>
</feature>
<dbReference type="InterPro" id="IPR025661">
    <property type="entry name" value="Pept_asp_AS"/>
</dbReference>
<dbReference type="PROSITE" id="PS00640">
    <property type="entry name" value="THIOL_PROTEASE_ASN"/>
    <property type="match status" value="1"/>
</dbReference>
<feature type="chain" id="PRO_5030823377" description="Peptidase C1A papain C-terminal domain-containing protein" evidence="2">
    <location>
        <begin position="17"/>
        <end position="360"/>
    </location>
</feature>
<dbReference type="InterPro" id="IPR000169">
    <property type="entry name" value="Pept_cys_AS"/>
</dbReference>
<dbReference type="CDD" id="cd00042">
    <property type="entry name" value="CY"/>
    <property type="match status" value="1"/>
</dbReference>
<name>A0A7S4KMN8_9EUKA</name>
<evidence type="ECO:0000256" key="1">
    <source>
        <dbReference type="ARBA" id="ARBA00008455"/>
    </source>
</evidence>
<dbReference type="InterPro" id="IPR000668">
    <property type="entry name" value="Peptidase_C1A_C"/>
</dbReference>
<dbReference type="InterPro" id="IPR000010">
    <property type="entry name" value="Cystatin_dom"/>
</dbReference>
<comment type="similarity">
    <text evidence="1">Belongs to the peptidase C1 family.</text>
</comment>
<feature type="signal peptide" evidence="2">
    <location>
        <begin position="1"/>
        <end position="16"/>
    </location>
</feature>
<dbReference type="Pfam" id="PF00112">
    <property type="entry name" value="Peptidase_C1"/>
    <property type="match status" value="1"/>
</dbReference>
<organism evidence="5">
    <name type="scientific">Paramoeba aestuarina</name>
    <dbReference type="NCBI Taxonomy" id="180227"/>
    <lineage>
        <taxon>Eukaryota</taxon>
        <taxon>Amoebozoa</taxon>
        <taxon>Discosea</taxon>
        <taxon>Flabellinia</taxon>
        <taxon>Dactylopodida</taxon>
        <taxon>Paramoebidae</taxon>
        <taxon>Paramoeba</taxon>
    </lineage>
</organism>
<dbReference type="InterPro" id="IPR013128">
    <property type="entry name" value="Peptidase_C1A"/>
</dbReference>
<dbReference type="InterPro" id="IPR018073">
    <property type="entry name" value="Prot_inh_cystat_CS"/>
</dbReference>
<dbReference type="SMART" id="SM00043">
    <property type="entry name" value="CY"/>
    <property type="match status" value="1"/>
</dbReference>
<dbReference type="SUPFAM" id="SSF54403">
    <property type="entry name" value="Cystatin/monellin"/>
    <property type="match status" value="1"/>
</dbReference>
<protein>
    <recommendedName>
        <fullName evidence="6">Peptidase C1A papain C-terminal domain-containing protein</fullName>
    </recommendedName>
</protein>
<evidence type="ECO:0000259" key="4">
    <source>
        <dbReference type="SMART" id="SM00645"/>
    </source>
</evidence>
<dbReference type="Gene3D" id="3.90.70.10">
    <property type="entry name" value="Cysteine proteinases"/>
    <property type="match status" value="1"/>
</dbReference>
<dbReference type="PROSITE" id="PS00139">
    <property type="entry name" value="THIOL_PROTEASE_CYS"/>
    <property type="match status" value="1"/>
</dbReference>
<dbReference type="AlphaFoldDB" id="A0A7S4KMN8"/>
<dbReference type="Gene3D" id="3.10.450.10">
    <property type="match status" value="1"/>
</dbReference>
<dbReference type="GO" id="GO:0008234">
    <property type="term" value="F:cysteine-type peptidase activity"/>
    <property type="evidence" value="ECO:0007669"/>
    <property type="project" value="InterPro"/>
</dbReference>
<proteinExistence type="inferred from homology"/>
<dbReference type="GO" id="GO:0006508">
    <property type="term" value="P:proteolysis"/>
    <property type="evidence" value="ECO:0007669"/>
    <property type="project" value="InterPro"/>
</dbReference>
<dbReference type="PANTHER" id="PTHR12411">
    <property type="entry name" value="CYSTEINE PROTEASE FAMILY C1-RELATED"/>
    <property type="match status" value="1"/>
</dbReference>
<reference evidence="5" key="1">
    <citation type="submission" date="2021-01" db="EMBL/GenBank/DDBJ databases">
        <authorList>
            <person name="Corre E."/>
            <person name="Pelletier E."/>
            <person name="Niang G."/>
            <person name="Scheremetjew M."/>
            <person name="Finn R."/>
            <person name="Kale V."/>
            <person name="Holt S."/>
            <person name="Cochrane G."/>
            <person name="Meng A."/>
            <person name="Brown T."/>
            <person name="Cohen L."/>
        </authorList>
    </citation>
    <scope>NUCLEOTIDE SEQUENCE</scope>
    <source>
        <strain evidence="5">SoJaBio B1-5/56/2</strain>
    </source>
</reference>
<dbReference type="InterPro" id="IPR038765">
    <property type="entry name" value="Papain-like_cys_pep_sf"/>
</dbReference>
<sequence length="360" mass="39520">MKSVILLCAIVGLAIAGSSFDARQKWPSCVKNILNQGSCGSCWAFAAHECFADLLCIYKDVDSIIIASPEPCIDCTRNGCNGNTADTAWKYLINDGTTTCTDLCEKGCEPTYSANTGVGGTCPSNHECYQSSSDWPSLYKASSYKMLPKGGINDYENALNDGTLQAWFQVYNSFYSFFDKNPDGIYTKSDVSGAYVGNHFIKFVGYGSSSGTNYWICANSWGTSWGDKGYFKMEKGINLCGIENYVYQGFVAGEKSSRDVAVPLNNNATLEAPVAGHWVGQEDLEDVLVQEAVSAALDLLNKKNTEVKPFVFKNVIKAETQVVAGLNIHLHLQMVGATVDLVIHRDLENNYRLDRFDVLW</sequence>
<dbReference type="PROSITE" id="PS00287">
    <property type="entry name" value="CYSTATIN"/>
    <property type="match status" value="1"/>
</dbReference>
<feature type="domain" description="Cystatin" evidence="3">
    <location>
        <begin position="273"/>
        <end position="359"/>
    </location>
</feature>
<dbReference type="InterPro" id="IPR046350">
    <property type="entry name" value="Cystatin_sf"/>
</dbReference>
<dbReference type="EMBL" id="HBKR01013115">
    <property type="protein sequence ID" value="CAE2299748.1"/>
    <property type="molecule type" value="Transcribed_RNA"/>
</dbReference>
<dbReference type="GO" id="GO:0004869">
    <property type="term" value="F:cysteine-type endopeptidase inhibitor activity"/>
    <property type="evidence" value="ECO:0007669"/>
    <property type="project" value="InterPro"/>
</dbReference>
<evidence type="ECO:0008006" key="6">
    <source>
        <dbReference type="Google" id="ProtNLM"/>
    </source>
</evidence>
<dbReference type="SMART" id="SM00645">
    <property type="entry name" value="Pept_C1"/>
    <property type="match status" value="1"/>
</dbReference>
<evidence type="ECO:0000256" key="2">
    <source>
        <dbReference type="SAM" id="SignalP"/>
    </source>
</evidence>
<evidence type="ECO:0000313" key="5">
    <source>
        <dbReference type="EMBL" id="CAE2299748.1"/>
    </source>
</evidence>
<dbReference type="SUPFAM" id="SSF54001">
    <property type="entry name" value="Cysteine proteinases"/>
    <property type="match status" value="1"/>
</dbReference>
<accession>A0A7S4KMN8</accession>
<evidence type="ECO:0000259" key="3">
    <source>
        <dbReference type="SMART" id="SM00043"/>
    </source>
</evidence>
<dbReference type="Pfam" id="PF00031">
    <property type="entry name" value="Cystatin"/>
    <property type="match status" value="1"/>
</dbReference>
<keyword evidence="2" id="KW-0732">Signal</keyword>
<gene>
    <name evidence="5" type="ORF">NAES01612_LOCUS8690</name>
</gene>
<dbReference type="PRINTS" id="PR00705">
    <property type="entry name" value="PAPAIN"/>
</dbReference>